<keyword evidence="5" id="KW-0812">Transmembrane</keyword>
<comment type="caution">
    <text evidence="8">The sequence shown here is derived from an EMBL/GenBank/DDBJ whole genome shotgun (WGS) entry which is preliminary data.</text>
</comment>
<dbReference type="InterPro" id="IPR003423">
    <property type="entry name" value="OMP_efflux"/>
</dbReference>
<keyword evidence="6" id="KW-0472">Membrane</keyword>
<dbReference type="SUPFAM" id="SSF56954">
    <property type="entry name" value="Outer membrane efflux proteins (OEP)"/>
    <property type="match status" value="1"/>
</dbReference>
<keyword evidence="7" id="KW-0998">Cell outer membrane</keyword>
<keyword evidence="9" id="KW-1185">Reference proteome</keyword>
<dbReference type="EMBL" id="JAATJH010000002">
    <property type="protein sequence ID" value="NJC25904.1"/>
    <property type="molecule type" value="Genomic_DNA"/>
</dbReference>
<dbReference type="Proteomes" id="UP000770785">
    <property type="component" value="Unassembled WGS sequence"/>
</dbReference>
<dbReference type="PANTHER" id="PTHR30026:SF20">
    <property type="entry name" value="OUTER MEMBRANE PROTEIN TOLC"/>
    <property type="match status" value="1"/>
</dbReference>
<gene>
    <name evidence="8" type="ORF">GGR27_001403</name>
</gene>
<keyword evidence="4" id="KW-1134">Transmembrane beta strand</keyword>
<organism evidence="8 9">
    <name type="scientific">Neolewinella antarctica</name>
    <dbReference type="NCBI Taxonomy" id="442734"/>
    <lineage>
        <taxon>Bacteria</taxon>
        <taxon>Pseudomonadati</taxon>
        <taxon>Bacteroidota</taxon>
        <taxon>Saprospiria</taxon>
        <taxon>Saprospirales</taxon>
        <taxon>Lewinellaceae</taxon>
        <taxon>Neolewinella</taxon>
    </lineage>
</organism>
<proteinExistence type="inferred from homology"/>
<protein>
    <submittedName>
        <fullName evidence="8">Outer membrane protein TolC</fullName>
    </submittedName>
</protein>
<comment type="subcellular location">
    <subcellularLocation>
        <location evidence="1">Cell outer membrane</location>
    </subcellularLocation>
</comment>
<evidence type="ECO:0000256" key="5">
    <source>
        <dbReference type="ARBA" id="ARBA00022692"/>
    </source>
</evidence>
<evidence type="ECO:0000256" key="7">
    <source>
        <dbReference type="ARBA" id="ARBA00023237"/>
    </source>
</evidence>
<sequence length="798" mass="86232">MPSFQLYREMLPTGALRLRSPTQLVLLLVLIAGLNTGLFAQSPLRITLLSDLETATTPSLDALIADELAALLGSRYDLTLDIVYTGGRTADIRTATDQAYAVSDFVVGSGLGTSSALMNLTEYPKSTIAAVVLNKGEVAGAGQVGETSGTGIPNFTFVQSPFDIGRDLRALKAMTDFGRLTVLTTATLRPALAPVIQEALSTPVDYVTATGTVTEILRQIPRETKAVYLTPLETTLPYPQQKILLDSLTARGAATFGLLDKPLLELGALAAHSSSENISKLPRRVALDVLRILDGIPAAELSTELSAATSGLVINMATARAAGVYPSWETMQTAILLNPNDLPDARELTLRGAVLEGLANNLGYQFSAYDVDIARSDLGIAKSDLLPQAEIATTLTHLDAQTIASSFGQQGSLNWTAKGTVNQVILSEPAFANVAINRLLLEGQEAALEVAQLDVVLDVATAYLNTVQAKVFADLQNDNLAVTRANLDAASTKREAGAVGASDVYRWESELALNRIDVNNAQAQLAQSRYNLNQLLNRPINEEFTLPEFTGQDSLLGTIGQTIIPLLNSPRDLDRLANFLAAEAVRDLPTLDQLEAAINAQERQLLASRRSLYLPTIGIGGQYNYRIANYGTVPLPPELGFDFASEDRPRSTYNVALNASLPIFQGGRRKLQVERSRVATLQANTQRQDVQNQLLQRLYSDVESVVASYRNVQLARSAAETATKNFAIVEDLYLAGVTNITSLVDAQNVTLQSNINATNAGYQFVADFINLQRSTGSYQFLESDANQADFLRRFMEFK</sequence>
<evidence type="ECO:0000313" key="8">
    <source>
        <dbReference type="EMBL" id="NJC25904.1"/>
    </source>
</evidence>
<dbReference type="PANTHER" id="PTHR30026">
    <property type="entry name" value="OUTER MEMBRANE PROTEIN TOLC"/>
    <property type="match status" value="1"/>
</dbReference>
<evidence type="ECO:0000256" key="6">
    <source>
        <dbReference type="ARBA" id="ARBA00023136"/>
    </source>
</evidence>
<dbReference type="Pfam" id="PF02321">
    <property type="entry name" value="OEP"/>
    <property type="match status" value="2"/>
</dbReference>
<dbReference type="InterPro" id="IPR051906">
    <property type="entry name" value="TolC-like"/>
</dbReference>
<name>A0ABX0XAE1_9BACT</name>
<keyword evidence="3" id="KW-0813">Transport</keyword>
<evidence type="ECO:0000256" key="3">
    <source>
        <dbReference type="ARBA" id="ARBA00022448"/>
    </source>
</evidence>
<reference evidence="8 9" key="1">
    <citation type="submission" date="2020-03" db="EMBL/GenBank/DDBJ databases">
        <title>Genomic Encyclopedia of Type Strains, Phase IV (KMG-IV): sequencing the most valuable type-strain genomes for metagenomic binning, comparative biology and taxonomic classification.</title>
        <authorList>
            <person name="Goeker M."/>
        </authorList>
    </citation>
    <scope>NUCLEOTIDE SEQUENCE [LARGE SCALE GENOMIC DNA]</scope>
    <source>
        <strain evidence="8 9">DSM 105096</strain>
    </source>
</reference>
<evidence type="ECO:0000256" key="2">
    <source>
        <dbReference type="ARBA" id="ARBA00007613"/>
    </source>
</evidence>
<dbReference type="Gene3D" id="1.20.1600.10">
    <property type="entry name" value="Outer membrane efflux proteins (OEP)"/>
    <property type="match status" value="1"/>
</dbReference>
<evidence type="ECO:0000256" key="4">
    <source>
        <dbReference type="ARBA" id="ARBA00022452"/>
    </source>
</evidence>
<evidence type="ECO:0000256" key="1">
    <source>
        <dbReference type="ARBA" id="ARBA00004442"/>
    </source>
</evidence>
<dbReference type="RefSeq" id="WP_168036673.1">
    <property type="nucleotide sequence ID" value="NZ_JAATJH010000002.1"/>
</dbReference>
<accession>A0ABX0XAE1</accession>
<evidence type="ECO:0000313" key="9">
    <source>
        <dbReference type="Proteomes" id="UP000770785"/>
    </source>
</evidence>
<comment type="similarity">
    <text evidence="2">Belongs to the outer membrane factor (OMF) (TC 1.B.17) family.</text>
</comment>